<dbReference type="VEuPathDB" id="TriTrypDB:LdCL_340005200"/>
<dbReference type="PANTHER" id="PTHR43899:SF13">
    <property type="entry name" value="RH59310P"/>
    <property type="match status" value="1"/>
</dbReference>
<keyword evidence="2" id="KW-0560">Oxidoreductase</keyword>
<gene>
    <name evidence="3" type="ORF">CGC20_2535</name>
</gene>
<dbReference type="Proteomes" id="UP000318821">
    <property type="component" value="Unassembled WGS sequence"/>
</dbReference>
<evidence type="ECO:0000313" key="3">
    <source>
        <dbReference type="EMBL" id="TPP50533.1"/>
    </source>
</evidence>
<name>A0A504XPR9_LEIDO</name>
<protein>
    <submittedName>
        <fullName evidence="3">Short chain dehydrogenase family protein</fullName>
    </submittedName>
</protein>
<dbReference type="VEuPathDB" id="TriTrypDB:LdBPK_340010.1"/>
<dbReference type="SUPFAM" id="SSF51735">
    <property type="entry name" value="NAD(P)-binding Rossmann-fold domains"/>
    <property type="match status" value="1"/>
</dbReference>
<evidence type="ECO:0000313" key="4">
    <source>
        <dbReference type="Proteomes" id="UP000318821"/>
    </source>
</evidence>
<accession>A0A504XPR9</accession>
<dbReference type="Pfam" id="PF00106">
    <property type="entry name" value="adh_short"/>
    <property type="match status" value="1"/>
</dbReference>
<dbReference type="PANTHER" id="PTHR43899">
    <property type="entry name" value="RH59310P"/>
    <property type="match status" value="1"/>
</dbReference>
<evidence type="ECO:0000256" key="2">
    <source>
        <dbReference type="ARBA" id="ARBA00023002"/>
    </source>
</evidence>
<dbReference type="PRINTS" id="PR00081">
    <property type="entry name" value="GDHRDH"/>
</dbReference>
<reference evidence="4" key="1">
    <citation type="submission" date="2019-02" db="EMBL/GenBank/DDBJ databases">
        <title>FDA dAtabase for Regulatory Grade micrObial Sequences (FDA-ARGOS): Supporting development and validation of Infectious Disease Dx tests.</title>
        <authorList>
            <person name="Duncan R."/>
            <person name="Fisher C."/>
            <person name="Tallon L."/>
            <person name="Sadzewicz L."/>
            <person name="Sengamalay N."/>
            <person name="Ott S."/>
            <person name="Godinez A."/>
            <person name="Nagaraj S."/>
            <person name="Vavikolanu K."/>
            <person name="Vyas G."/>
            <person name="Nadendla S."/>
            <person name="Aluvathingal J."/>
            <person name="Sichtig H."/>
        </authorList>
    </citation>
    <scope>NUCLEOTIDE SEQUENCE [LARGE SCALE GENOMIC DNA]</scope>
    <source>
        <strain evidence="4">FDAARGOS_360</strain>
    </source>
</reference>
<dbReference type="EMBL" id="RHLD01000026">
    <property type="protein sequence ID" value="TPP50533.1"/>
    <property type="molecule type" value="Genomic_DNA"/>
</dbReference>
<proteinExistence type="inferred from homology"/>
<dbReference type="VEuPathDB" id="TriTrypDB:LDHU3_34.0030"/>
<dbReference type="AlphaFoldDB" id="A0A504XPR9"/>
<evidence type="ECO:0000256" key="1">
    <source>
        <dbReference type="ARBA" id="ARBA00006484"/>
    </source>
</evidence>
<dbReference type="InterPro" id="IPR002347">
    <property type="entry name" value="SDR_fam"/>
</dbReference>
<dbReference type="GO" id="GO:0016491">
    <property type="term" value="F:oxidoreductase activity"/>
    <property type="evidence" value="ECO:0007669"/>
    <property type="project" value="UniProtKB-KW"/>
</dbReference>
<dbReference type="Gene3D" id="3.40.50.720">
    <property type="entry name" value="NAD(P)-binding Rossmann-like Domain"/>
    <property type="match status" value="1"/>
</dbReference>
<comment type="similarity">
    <text evidence="1">Belongs to the short-chain dehydrogenases/reductases (SDR) family.</text>
</comment>
<dbReference type="CDD" id="cd05356">
    <property type="entry name" value="17beta-HSD1_like_SDR_c"/>
    <property type="match status" value="1"/>
</dbReference>
<sequence length="438" mass="46914">MPCFLSVLGAVALGAIFFKVIGFVKINYLTSLNMKKRYGHAGDWAVVTGASEGIGYAMALDLGRRGFNVCVIARTLSKLESVVADLKQLGVQGKAISFDFASATPKQYDDMFAELDKIEIAVLVNNVGVNYTYTNNFDEVDLETDLRLLKVNCESSVRMTKYVVPKMKAKRCGAILMLGSVSAVTPAPLLCTYAGTKAFNLSFGSGLHYELKEFGIDVLAVSPNMVVSKMTQGLSSRKPRETFLMVNADNMAHQTLDKLGSVPQTPGHRNHAVLEAIVRALPTDYVSNKILQTHKSIKSPSLATARGAHRGVDFYDLEDSSQPHTAALDTAAGCDVFCRKDDAGGYTTEDTILLHNTAPVTPGLTTGKTLAGLLLHPSSGTHGYANCRTTSTALHAQYKMATPVLVGVERMTATKAAGRGKGYGAFAITGQGEGFSLH</sequence>
<dbReference type="InterPro" id="IPR051019">
    <property type="entry name" value="VLCFA-Steroid_DH"/>
</dbReference>
<dbReference type="InterPro" id="IPR036291">
    <property type="entry name" value="NAD(P)-bd_dom_sf"/>
</dbReference>
<organism evidence="3 4">
    <name type="scientific">Leishmania donovani</name>
    <dbReference type="NCBI Taxonomy" id="5661"/>
    <lineage>
        <taxon>Eukaryota</taxon>
        <taxon>Discoba</taxon>
        <taxon>Euglenozoa</taxon>
        <taxon>Kinetoplastea</taxon>
        <taxon>Metakinetoplastina</taxon>
        <taxon>Trypanosomatida</taxon>
        <taxon>Trypanosomatidae</taxon>
        <taxon>Leishmaniinae</taxon>
        <taxon>Leishmania</taxon>
    </lineage>
</organism>
<comment type="caution">
    <text evidence="3">The sequence shown here is derived from an EMBL/GenBank/DDBJ whole genome shotgun (WGS) entry which is preliminary data.</text>
</comment>